<evidence type="ECO:0000256" key="10">
    <source>
        <dbReference type="ARBA" id="ARBA00022833"/>
    </source>
</evidence>
<dbReference type="EMBL" id="PKMF04000071">
    <property type="protein sequence ID" value="KAK7852842.1"/>
    <property type="molecule type" value="Genomic_DNA"/>
</dbReference>
<dbReference type="SUPFAM" id="SSF57850">
    <property type="entry name" value="RING/U-box"/>
    <property type="match status" value="1"/>
</dbReference>
<keyword evidence="5" id="KW-0808">Transferase</keyword>
<evidence type="ECO:0000256" key="15">
    <source>
        <dbReference type="SAM" id="Phobius"/>
    </source>
</evidence>
<keyword evidence="10" id="KW-0862">Zinc</keyword>
<evidence type="ECO:0000256" key="13">
    <source>
        <dbReference type="ARBA" id="ARBA00024209"/>
    </source>
</evidence>
<dbReference type="PANTHER" id="PTHR46913:SF19">
    <property type="entry name" value="RING-TYPE E3 UBIQUITIN TRANSFERASE"/>
    <property type="match status" value="1"/>
</dbReference>
<keyword evidence="12 15" id="KW-0472">Membrane</keyword>
<dbReference type="SMART" id="SM01197">
    <property type="entry name" value="FANCL_C"/>
    <property type="match status" value="1"/>
</dbReference>
<dbReference type="InterPro" id="IPR044600">
    <property type="entry name" value="ATL1/ATL16-like"/>
</dbReference>
<reference evidence="17 18" key="1">
    <citation type="journal article" date="2018" name="Sci. Data">
        <title>The draft genome sequence of cork oak.</title>
        <authorList>
            <person name="Ramos A.M."/>
            <person name="Usie A."/>
            <person name="Barbosa P."/>
            <person name="Barros P.M."/>
            <person name="Capote T."/>
            <person name="Chaves I."/>
            <person name="Simoes F."/>
            <person name="Abreu I."/>
            <person name="Carrasquinho I."/>
            <person name="Faro C."/>
            <person name="Guimaraes J.B."/>
            <person name="Mendonca D."/>
            <person name="Nobrega F."/>
            <person name="Rodrigues L."/>
            <person name="Saibo N.J.M."/>
            <person name="Varela M.C."/>
            <person name="Egas C."/>
            <person name="Matos J."/>
            <person name="Miguel C.M."/>
            <person name="Oliveira M.M."/>
            <person name="Ricardo C.P."/>
            <person name="Goncalves S."/>
        </authorList>
    </citation>
    <scope>NUCLEOTIDE SEQUENCE [LARGE SCALE GENOMIC DNA]</scope>
    <source>
        <strain evidence="18">cv. HL8</strain>
    </source>
</reference>
<evidence type="ECO:0000256" key="6">
    <source>
        <dbReference type="ARBA" id="ARBA00022692"/>
    </source>
</evidence>
<evidence type="ECO:0000256" key="2">
    <source>
        <dbReference type="ARBA" id="ARBA00004167"/>
    </source>
</evidence>
<dbReference type="GO" id="GO:0016020">
    <property type="term" value="C:membrane"/>
    <property type="evidence" value="ECO:0007669"/>
    <property type="project" value="UniProtKB-SubCell"/>
</dbReference>
<dbReference type="Pfam" id="PF13639">
    <property type="entry name" value="zf-RING_2"/>
    <property type="match status" value="1"/>
</dbReference>
<keyword evidence="7" id="KW-0479">Metal-binding</keyword>
<evidence type="ECO:0000313" key="18">
    <source>
        <dbReference type="Proteomes" id="UP000237347"/>
    </source>
</evidence>
<accession>A0AAW0LMF9</accession>
<evidence type="ECO:0000256" key="7">
    <source>
        <dbReference type="ARBA" id="ARBA00022723"/>
    </source>
</evidence>
<evidence type="ECO:0000256" key="5">
    <source>
        <dbReference type="ARBA" id="ARBA00022679"/>
    </source>
</evidence>
<keyword evidence="11 15" id="KW-1133">Transmembrane helix</keyword>
<dbReference type="InterPro" id="IPR013083">
    <property type="entry name" value="Znf_RING/FYVE/PHD"/>
</dbReference>
<comment type="subcellular location">
    <subcellularLocation>
        <location evidence="2">Membrane</location>
        <topology evidence="2">Single-pass membrane protein</topology>
    </subcellularLocation>
</comment>
<evidence type="ECO:0000256" key="1">
    <source>
        <dbReference type="ARBA" id="ARBA00000900"/>
    </source>
</evidence>
<comment type="caution">
    <text evidence="17">The sequence shown here is derived from an EMBL/GenBank/DDBJ whole genome shotgun (WGS) entry which is preliminary data.</text>
</comment>
<dbReference type="PANTHER" id="PTHR46913">
    <property type="entry name" value="RING-H2 FINGER PROTEIN ATL16"/>
    <property type="match status" value="1"/>
</dbReference>
<gene>
    <name evidence="17" type="primary">ATL54_7</name>
    <name evidence="17" type="ORF">CFP56_037744</name>
</gene>
<dbReference type="PROSITE" id="PS50089">
    <property type="entry name" value="ZF_RING_2"/>
    <property type="match status" value="1"/>
</dbReference>
<evidence type="ECO:0000256" key="12">
    <source>
        <dbReference type="ARBA" id="ARBA00023136"/>
    </source>
</evidence>
<dbReference type="InterPro" id="IPR001841">
    <property type="entry name" value="Znf_RING"/>
</dbReference>
<organism evidence="17 18">
    <name type="scientific">Quercus suber</name>
    <name type="common">Cork oak</name>
    <dbReference type="NCBI Taxonomy" id="58331"/>
    <lineage>
        <taxon>Eukaryota</taxon>
        <taxon>Viridiplantae</taxon>
        <taxon>Streptophyta</taxon>
        <taxon>Embryophyta</taxon>
        <taxon>Tracheophyta</taxon>
        <taxon>Spermatophyta</taxon>
        <taxon>Magnoliopsida</taxon>
        <taxon>eudicotyledons</taxon>
        <taxon>Gunneridae</taxon>
        <taxon>Pentapetalae</taxon>
        <taxon>rosids</taxon>
        <taxon>fabids</taxon>
        <taxon>Fagales</taxon>
        <taxon>Fagaceae</taxon>
        <taxon>Quercus</taxon>
    </lineage>
</organism>
<comment type="catalytic activity">
    <reaction evidence="1">
        <text>S-ubiquitinyl-[E2 ubiquitin-conjugating enzyme]-L-cysteine + [acceptor protein]-L-lysine = [E2 ubiquitin-conjugating enzyme]-L-cysteine + N(6)-ubiquitinyl-[acceptor protein]-L-lysine.</text>
        <dbReference type="EC" id="2.3.2.27"/>
    </reaction>
</comment>
<comment type="pathway">
    <text evidence="3">Protein modification; protein ubiquitination.</text>
</comment>
<dbReference type="GO" id="GO:0016567">
    <property type="term" value="P:protein ubiquitination"/>
    <property type="evidence" value="ECO:0007669"/>
    <property type="project" value="InterPro"/>
</dbReference>
<feature type="transmembrane region" description="Helical" evidence="15">
    <location>
        <begin position="66"/>
        <end position="89"/>
    </location>
</feature>
<dbReference type="GO" id="GO:0008270">
    <property type="term" value="F:zinc ion binding"/>
    <property type="evidence" value="ECO:0007669"/>
    <property type="project" value="UniProtKB-KW"/>
</dbReference>
<sequence>MARNYRILFPTLTATSPSSNCEVNCDLTCPYICDPPFPDYSYFSPPPPPPPSLTASHSSKFLSHHFSTVLIISLSVLVGLLVLISYYVLIVRSCPSWCSRRNNGRTSSQSDGTDEDFLDENHVDHPIWFITTVGLQQSIISSIAVCKYKKDEGLIEGTECSVCLNEFQEDETLRLLPKCSHAFHIRCIDTWLRSHTNCPLCRANIIVSDTVSLDLVSHLGSVDQHANNLDRNQETTMMNSGNDGDISENPAGITDESELLEVNGERTSKEAVNCSGNNDFQALGDDSMDNGIQVIRSISEGSLVIEIEDAENSQLDIVPKQDGRFSSMPRLMGHSSIENFLHIRPVSMKRSFCSGGRFWSSRYSKSLNSILLL</sequence>
<dbReference type="CDD" id="cd16461">
    <property type="entry name" value="RING-H2_EL5-like"/>
    <property type="match status" value="1"/>
</dbReference>
<dbReference type="SMART" id="SM00184">
    <property type="entry name" value="RING"/>
    <property type="match status" value="1"/>
</dbReference>
<evidence type="ECO:0000259" key="16">
    <source>
        <dbReference type="PROSITE" id="PS50089"/>
    </source>
</evidence>
<evidence type="ECO:0000256" key="8">
    <source>
        <dbReference type="ARBA" id="ARBA00022771"/>
    </source>
</evidence>
<protein>
    <recommendedName>
        <fullName evidence="4">RING-type E3 ubiquitin transferase</fullName>
        <ecNumber evidence="4">2.3.2.27</ecNumber>
    </recommendedName>
</protein>
<evidence type="ECO:0000256" key="14">
    <source>
        <dbReference type="PROSITE-ProRule" id="PRU00175"/>
    </source>
</evidence>
<dbReference type="EC" id="2.3.2.27" evidence="4"/>
<evidence type="ECO:0000256" key="11">
    <source>
        <dbReference type="ARBA" id="ARBA00022989"/>
    </source>
</evidence>
<dbReference type="Proteomes" id="UP000237347">
    <property type="component" value="Unassembled WGS sequence"/>
</dbReference>
<dbReference type="FunFam" id="3.30.40.10:FF:000233">
    <property type="entry name" value="RING-H2 finger protein ATL54"/>
    <property type="match status" value="1"/>
</dbReference>
<evidence type="ECO:0000256" key="3">
    <source>
        <dbReference type="ARBA" id="ARBA00004906"/>
    </source>
</evidence>
<comment type="similarity">
    <text evidence="13">Belongs to the RING-type zinc finger family. ATL subfamily.</text>
</comment>
<evidence type="ECO:0000313" key="17">
    <source>
        <dbReference type="EMBL" id="KAK7852842.1"/>
    </source>
</evidence>
<dbReference type="GO" id="GO:0061630">
    <property type="term" value="F:ubiquitin protein ligase activity"/>
    <property type="evidence" value="ECO:0007669"/>
    <property type="project" value="UniProtKB-EC"/>
</dbReference>
<dbReference type="AlphaFoldDB" id="A0AAW0LMF9"/>
<keyword evidence="9" id="KW-0833">Ubl conjugation pathway</keyword>
<keyword evidence="8 14" id="KW-0863">Zinc-finger</keyword>
<evidence type="ECO:0000256" key="9">
    <source>
        <dbReference type="ARBA" id="ARBA00022786"/>
    </source>
</evidence>
<name>A0AAW0LMF9_QUESU</name>
<dbReference type="Gene3D" id="3.30.40.10">
    <property type="entry name" value="Zinc/RING finger domain, C3HC4 (zinc finger)"/>
    <property type="match status" value="1"/>
</dbReference>
<feature type="domain" description="RING-type" evidence="16">
    <location>
        <begin position="160"/>
        <end position="202"/>
    </location>
</feature>
<keyword evidence="18" id="KW-1185">Reference proteome</keyword>
<proteinExistence type="inferred from homology"/>
<keyword evidence="6 15" id="KW-0812">Transmembrane</keyword>
<evidence type="ECO:0000256" key="4">
    <source>
        <dbReference type="ARBA" id="ARBA00012483"/>
    </source>
</evidence>